<organism evidence="1 2">
    <name type="scientific">Ignavibacterium album (strain DSM 19864 / JCM 16511 / NBRC 101810 / Mat9-16)</name>
    <dbReference type="NCBI Taxonomy" id="945713"/>
    <lineage>
        <taxon>Bacteria</taxon>
        <taxon>Pseudomonadati</taxon>
        <taxon>Ignavibacteriota</taxon>
        <taxon>Ignavibacteria</taxon>
        <taxon>Ignavibacteriales</taxon>
        <taxon>Ignavibacteriaceae</taxon>
        <taxon>Ignavibacterium</taxon>
    </lineage>
</organism>
<accession>I0AND7</accession>
<dbReference type="EMBL" id="CP003418">
    <property type="protein sequence ID" value="AFH50494.1"/>
    <property type="molecule type" value="Genomic_DNA"/>
</dbReference>
<dbReference type="AlphaFoldDB" id="I0AND7"/>
<reference evidence="1 2" key="1">
    <citation type="journal article" date="2012" name="Front. Microbiol.">
        <title>Complete genome of Ignavibacterium album, a metabolically versatile, flagellated, facultative anaerobe from the phylum Chlorobi.</title>
        <authorList>
            <person name="Liu Z."/>
            <person name="Frigaard N.-U."/>
            <person name="Vogl K."/>
            <person name="Iino T."/>
            <person name="Ohkuma M."/>
            <person name="Overmann J."/>
            <person name="Bryant D.A."/>
        </authorList>
    </citation>
    <scope>NUCLEOTIDE SEQUENCE [LARGE SCALE GENOMIC DNA]</scope>
    <source>
        <strain evidence="2">DSM 19864 / JCM 16511 / NBRC 101810 / Mat9-16</strain>
    </source>
</reference>
<gene>
    <name evidence="1" type="ordered locus">IALB_2791</name>
</gene>
<proteinExistence type="predicted"/>
<keyword evidence="2" id="KW-1185">Reference proteome</keyword>
<name>I0AND7_IGNAJ</name>
<evidence type="ECO:0000313" key="2">
    <source>
        <dbReference type="Proteomes" id="UP000007394"/>
    </source>
</evidence>
<protein>
    <submittedName>
        <fullName evidence="1">Uncharacterized protein</fullName>
    </submittedName>
</protein>
<sequence>MLAISYLVAVNANLVAWIEYNVNYDIIVEFLCIQKDEPENLCYGSCHLKKNLEQNEEQNKPADKQNRELPNYSVSYHIDITKTDKENLEGETERYISFISNKFIPNIKEPDSPPPKLL</sequence>
<evidence type="ECO:0000313" key="1">
    <source>
        <dbReference type="EMBL" id="AFH50494.1"/>
    </source>
</evidence>
<dbReference type="STRING" id="945713.IALB_2791"/>
<dbReference type="Proteomes" id="UP000007394">
    <property type="component" value="Chromosome"/>
</dbReference>
<dbReference type="HOGENOM" id="CLU_132570_0_0_10"/>
<dbReference type="KEGG" id="ial:IALB_2791"/>